<feature type="domain" description="AB hydrolase-1" evidence="2">
    <location>
        <begin position="20"/>
        <end position="132"/>
    </location>
</feature>
<dbReference type="InterPro" id="IPR029058">
    <property type="entry name" value="AB_hydrolase_fold"/>
</dbReference>
<dbReference type="RefSeq" id="WP_035260672.1">
    <property type="nucleotide sequence ID" value="NZ_JFKE01000005.1"/>
</dbReference>
<feature type="chain" id="PRO_5001559572" evidence="1">
    <location>
        <begin position="18"/>
        <end position="238"/>
    </location>
</feature>
<evidence type="ECO:0000313" key="4">
    <source>
        <dbReference type="Proteomes" id="UP000026249"/>
    </source>
</evidence>
<dbReference type="SUPFAM" id="SSF53474">
    <property type="entry name" value="alpha/beta-Hydrolases"/>
    <property type="match status" value="1"/>
</dbReference>
<feature type="signal peptide" evidence="1">
    <location>
        <begin position="1"/>
        <end position="17"/>
    </location>
</feature>
<dbReference type="PANTHER" id="PTHR37946:SF1">
    <property type="entry name" value="SLL1969 PROTEIN"/>
    <property type="match status" value="1"/>
</dbReference>
<dbReference type="InterPro" id="IPR000073">
    <property type="entry name" value="AB_hydrolase_1"/>
</dbReference>
<reference evidence="3 4" key="1">
    <citation type="submission" date="2014-03" db="EMBL/GenBank/DDBJ databases">
        <title>Draft Genome Sequence of Actibacterium mucosum KCTC 23349, a Marine Alphaproteobacterium with Complex Ionic Requirements Isolated from Mediterranean Seawater at Malvarrosa Beach, Valencia, Spain.</title>
        <authorList>
            <person name="Arahal D.R."/>
            <person name="Shao Z."/>
            <person name="Lai Q."/>
            <person name="Pujalte M.J."/>
        </authorList>
    </citation>
    <scope>NUCLEOTIDE SEQUENCE [LARGE SCALE GENOMIC DNA]</scope>
    <source>
        <strain evidence="3 4">KCTC 23349</strain>
    </source>
</reference>
<keyword evidence="3" id="KW-0808">Transferase</keyword>
<evidence type="ECO:0000313" key="3">
    <source>
        <dbReference type="EMBL" id="KAJ55152.1"/>
    </source>
</evidence>
<evidence type="ECO:0000256" key="1">
    <source>
        <dbReference type="SAM" id="SignalP"/>
    </source>
</evidence>
<dbReference type="EMBL" id="JFKE01000005">
    <property type="protein sequence ID" value="KAJ55152.1"/>
    <property type="molecule type" value="Genomic_DNA"/>
</dbReference>
<dbReference type="GO" id="GO:0016740">
    <property type="term" value="F:transferase activity"/>
    <property type="evidence" value="ECO:0007669"/>
    <property type="project" value="UniProtKB-KW"/>
</dbReference>
<accession>A0A037ZHX3</accession>
<dbReference type="Gene3D" id="3.40.50.1820">
    <property type="entry name" value="alpha/beta hydrolase"/>
    <property type="match status" value="1"/>
</dbReference>
<sequence>MRWCVLFLCFFALPVRADCVVLLHGLARTEASWALMVPALQRAGFHVENASYPSTDEPVEGLLPFVDTAMSACKSENVHVVTHSMGGILFRAWLAQEGRKFEGRAVMLAPPNSGSELVDKLGGWAPFRWVNGPAGLQLGTGAESVPNSLGAFDGTLGIIAGNRSVSPVFSSLIPGTDDGKVSVEATKLPGMDAHLTMPTTHTFMMANPVVIAQVLHFLRHASFQPDLDLEEALLQLAR</sequence>
<proteinExistence type="predicted"/>
<name>A0A037ZHX3_9RHOB</name>
<dbReference type="STRING" id="1454373.ACMU_15460"/>
<dbReference type="PANTHER" id="PTHR37946">
    <property type="entry name" value="SLL1969 PROTEIN"/>
    <property type="match status" value="1"/>
</dbReference>
<dbReference type="OrthoDB" id="556502at2"/>
<keyword evidence="1" id="KW-0732">Signal</keyword>
<gene>
    <name evidence="3" type="ORF">ACMU_15460</name>
</gene>
<protein>
    <submittedName>
        <fullName evidence="3">Acetyltransferase</fullName>
    </submittedName>
</protein>
<organism evidence="3 4">
    <name type="scientific">Actibacterium mucosum KCTC 23349</name>
    <dbReference type="NCBI Taxonomy" id="1454373"/>
    <lineage>
        <taxon>Bacteria</taxon>
        <taxon>Pseudomonadati</taxon>
        <taxon>Pseudomonadota</taxon>
        <taxon>Alphaproteobacteria</taxon>
        <taxon>Rhodobacterales</taxon>
        <taxon>Roseobacteraceae</taxon>
        <taxon>Actibacterium</taxon>
    </lineage>
</organism>
<dbReference type="Proteomes" id="UP000026249">
    <property type="component" value="Unassembled WGS sequence"/>
</dbReference>
<dbReference type="Pfam" id="PF12697">
    <property type="entry name" value="Abhydrolase_6"/>
    <property type="match status" value="1"/>
</dbReference>
<dbReference type="AlphaFoldDB" id="A0A037ZHX3"/>
<keyword evidence="4" id="KW-1185">Reference proteome</keyword>
<comment type="caution">
    <text evidence="3">The sequence shown here is derived from an EMBL/GenBank/DDBJ whole genome shotgun (WGS) entry which is preliminary data.</text>
</comment>
<evidence type="ECO:0000259" key="2">
    <source>
        <dbReference type="Pfam" id="PF12697"/>
    </source>
</evidence>